<comment type="catalytic activity">
    <reaction evidence="13 15">
        <text>5-amino-6-(5-phospho-D-ribitylamino)uracil + NADP(+) = 5-amino-6-(5-phospho-D-ribosylamino)uracil + NADPH + H(+)</text>
        <dbReference type="Rhea" id="RHEA:17845"/>
        <dbReference type="ChEBI" id="CHEBI:15378"/>
        <dbReference type="ChEBI" id="CHEBI:57783"/>
        <dbReference type="ChEBI" id="CHEBI:58349"/>
        <dbReference type="ChEBI" id="CHEBI:58421"/>
        <dbReference type="ChEBI" id="CHEBI:58453"/>
        <dbReference type="EC" id="1.1.1.193"/>
    </reaction>
</comment>
<dbReference type="HOGENOM" id="CLU_036590_1_2_9"/>
<comment type="pathway">
    <text evidence="2 15">Cofactor biosynthesis; riboflavin biosynthesis; 5-amino-6-(D-ribitylamino)uracil from GTP: step 2/4.</text>
</comment>
<feature type="binding site" evidence="17">
    <location>
        <position position="197"/>
    </location>
    <ligand>
        <name>NADP(+)</name>
        <dbReference type="ChEBI" id="CHEBI:58349"/>
    </ligand>
</feature>
<evidence type="ECO:0000256" key="3">
    <source>
        <dbReference type="ARBA" id="ARBA00004910"/>
    </source>
</evidence>
<dbReference type="GO" id="GO:0008703">
    <property type="term" value="F:5-amino-6-(5-phosphoribosylamino)uracil reductase activity"/>
    <property type="evidence" value="ECO:0007669"/>
    <property type="project" value="UniProtKB-EC"/>
</dbReference>
<dbReference type="GO" id="GO:0050661">
    <property type="term" value="F:NADP binding"/>
    <property type="evidence" value="ECO:0007669"/>
    <property type="project" value="InterPro"/>
</dbReference>
<dbReference type="InterPro" id="IPR016192">
    <property type="entry name" value="APOBEC/CMP_deaminase_Zn-bd"/>
</dbReference>
<proteinExistence type="inferred from homology"/>
<feature type="binding site" evidence="17">
    <location>
        <position position="201"/>
    </location>
    <ligand>
        <name>NADP(+)</name>
        <dbReference type="ChEBI" id="CHEBI:58349"/>
    </ligand>
</feature>
<dbReference type="SUPFAM" id="SSF53597">
    <property type="entry name" value="Dihydrofolate reductase-like"/>
    <property type="match status" value="1"/>
</dbReference>
<name>G4Q8H3_ACIIR</name>
<dbReference type="EC" id="3.5.4.26" evidence="15"/>
<dbReference type="PANTHER" id="PTHR38011:SF7">
    <property type="entry name" value="2,5-DIAMINO-6-RIBOSYLAMINO-4(3H)-PYRIMIDINONE 5'-PHOSPHATE REDUCTASE"/>
    <property type="match status" value="1"/>
</dbReference>
<feature type="binding site" evidence="17">
    <location>
        <position position="185"/>
    </location>
    <ligand>
        <name>substrate</name>
    </ligand>
</feature>
<dbReference type="GO" id="GO:0008270">
    <property type="term" value="F:zinc ion binding"/>
    <property type="evidence" value="ECO:0007669"/>
    <property type="project" value="InterPro"/>
</dbReference>
<dbReference type="InterPro" id="IPR002734">
    <property type="entry name" value="RibDG_C"/>
</dbReference>
<dbReference type="eggNOG" id="COG0117">
    <property type="taxonomic scope" value="Bacteria"/>
</dbReference>
<dbReference type="PROSITE" id="PS00903">
    <property type="entry name" value="CYT_DCMP_DEAMINASES_1"/>
    <property type="match status" value="1"/>
</dbReference>
<dbReference type="FunCoup" id="G4Q8H3">
    <property type="interactions" value="385"/>
</dbReference>
<evidence type="ECO:0000256" key="12">
    <source>
        <dbReference type="ARBA" id="ARBA00023268"/>
    </source>
</evidence>
<dbReference type="CDD" id="cd01284">
    <property type="entry name" value="Riboflavin_deaminase-reductase"/>
    <property type="match status" value="1"/>
</dbReference>
<dbReference type="EMBL" id="CP003058">
    <property type="protein sequence ID" value="AEQ21602.1"/>
    <property type="molecule type" value="Genomic_DNA"/>
</dbReference>
<feature type="binding site" evidence="17">
    <location>
        <position position="155"/>
    </location>
    <ligand>
        <name>NADP(+)</name>
        <dbReference type="ChEBI" id="CHEBI:58349"/>
    </ligand>
</feature>
<dbReference type="KEGG" id="ain:Acin_0358"/>
<comment type="function">
    <text evidence="1 15">Converts 2,5-diamino-6-(ribosylamino)-4(3h)-pyrimidinone 5'-phosphate into 5-amino-6-(ribosylamino)-2,4(1h,3h)-pyrimidinedione 5'-phosphate.</text>
</comment>
<comment type="similarity">
    <text evidence="5 15">In the C-terminal section; belongs to the HTP reductase family.</text>
</comment>
<evidence type="ECO:0000313" key="21">
    <source>
        <dbReference type="Proteomes" id="UP000007093"/>
    </source>
</evidence>
<feature type="binding site" evidence="17">
    <location>
        <position position="171"/>
    </location>
    <ligand>
        <name>NADP(+)</name>
        <dbReference type="ChEBI" id="CHEBI:58349"/>
    </ligand>
</feature>
<reference evidence="20 21" key="1">
    <citation type="journal article" date="2011" name="J. Bacteriol.">
        <title>Complete genome sequence of Acidaminococcus intestini RYC-MR95, a Gram-negative bacterium from the phylum Firmicutes.</title>
        <authorList>
            <person name="D'Auria G."/>
            <person name="Galan J.C."/>
            <person name="Rodriguez-Alcayna M."/>
            <person name="Moya A."/>
            <person name="Baquero F."/>
            <person name="Latorre A."/>
        </authorList>
    </citation>
    <scope>NUCLEOTIDE SEQUENCE [LARGE SCALE GENOMIC DNA]</scope>
    <source>
        <strain evidence="20 21">RyC-MR95</strain>
    </source>
</reference>
<feature type="binding site" evidence="17">
    <location>
        <begin position="296"/>
        <end position="302"/>
    </location>
    <ligand>
        <name>NADP(+)</name>
        <dbReference type="ChEBI" id="CHEBI:58349"/>
    </ligand>
</feature>
<evidence type="ECO:0000256" key="11">
    <source>
        <dbReference type="ARBA" id="ARBA00023002"/>
    </source>
</evidence>
<dbReference type="STRING" id="568816.Acin_0358"/>
<accession>G4Q8H3</accession>
<gene>
    <name evidence="20" type="primary">ribD</name>
    <name evidence="20" type="ordered locus">Acin_0358</name>
</gene>
<feature type="binding site" evidence="18">
    <location>
        <position position="76"/>
    </location>
    <ligand>
        <name>Zn(2+)</name>
        <dbReference type="ChEBI" id="CHEBI:29105"/>
        <note>catalytic</note>
    </ligand>
</feature>
<dbReference type="GO" id="GO:0009231">
    <property type="term" value="P:riboflavin biosynthetic process"/>
    <property type="evidence" value="ECO:0007669"/>
    <property type="project" value="UniProtKB-UniPathway"/>
</dbReference>
<dbReference type="RefSeq" id="WP_009015880.1">
    <property type="nucleotide sequence ID" value="NC_016077.1"/>
</dbReference>
<feature type="active site" description="Proton donor" evidence="16">
    <location>
        <position position="53"/>
    </location>
</feature>
<comment type="catalytic activity">
    <reaction evidence="14 15">
        <text>2,5-diamino-6-hydroxy-4-(5-phosphoribosylamino)-pyrimidine + H2O + H(+) = 5-amino-6-(5-phospho-D-ribosylamino)uracil + NH4(+)</text>
        <dbReference type="Rhea" id="RHEA:21868"/>
        <dbReference type="ChEBI" id="CHEBI:15377"/>
        <dbReference type="ChEBI" id="CHEBI:15378"/>
        <dbReference type="ChEBI" id="CHEBI:28938"/>
        <dbReference type="ChEBI" id="CHEBI:58453"/>
        <dbReference type="ChEBI" id="CHEBI:58614"/>
        <dbReference type="EC" id="3.5.4.26"/>
    </reaction>
</comment>
<dbReference type="InterPro" id="IPR002125">
    <property type="entry name" value="CMP_dCMP_dom"/>
</dbReference>
<dbReference type="EC" id="1.1.1.193" evidence="15"/>
<keyword evidence="11 15" id="KW-0560">Oxidoreductase</keyword>
<evidence type="ECO:0000256" key="16">
    <source>
        <dbReference type="PIRSR" id="PIRSR006769-1"/>
    </source>
</evidence>
<feature type="binding site" evidence="17">
    <location>
        <position position="205"/>
    </location>
    <ligand>
        <name>substrate</name>
    </ligand>
</feature>
<dbReference type="AlphaFoldDB" id="G4Q8H3"/>
<evidence type="ECO:0000256" key="10">
    <source>
        <dbReference type="ARBA" id="ARBA00022857"/>
    </source>
</evidence>
<dbReference type="Gene3D" id="3.40.140.10">
    <property type="entry name" value="Cytidine Deaminase, domain 2"/>
    <property type="match status" value="1"/>
</dbReference>
<dbReference type="Proteomes" id="UP000007093">
    <property type="component" value="Chromosome"/>
</dbReference>
<dbReference type="PATRIC" id="fig|568816.4.peg.351"/>
<protein>
    <recommendedName>
        <fullName evidence="15">Riboflavin biosynthesis protein RibD</fullName>
    </recommendedName>
    <domain>
        <recommendedName>
            <fullName evidence="15">Diaminohydroxyphosphoribosylaminopyrimidine deaminase</fullName>
            <shortName evidence="15">DRAP deaminase</shortName>
            <ecNumber evidence="15">3.5.4.26</ecNumber>
        </recommendedName>
        <alternativeName>
            <fullName evidence="15">Riboflavin-specific deaminase</fullName>
        </alternativeName>
    </domain>
    <domain>
        <recommendedName>
            <fullName evidence="15">5-amino-6-(5-phosphoribosylamino)uracil reductase</fullName>
            <ecNumber evidence="15">1.1.1.193</ecNumber>
        </recommendedName>
        <alternativeName>
            <fullName evidence="15">HTP reductase</fullName>
        </alternativeName>
    </domain>
</protein>
<feature type="binding site" evidence="17">
    <location>
        <position position="294"/>
    </location>
    <ligand>
        <name>substrate</name>
    </ligand>
</feature>
<evidence type="ECO:0000256" key="15">
    <source>
        <dbReference type="PIRNR" id="PIRNR006769"/>
    </source>
</evidence>
<feature type="binding site" evidence="17">
    <location>
        <position position="208"/>
    </location>
    <ligand>
        <name>substrate</name>
    </ligand>
</feature>
<dbReference type="GO" id="GO:0008835">
    <property type="term" value="F:diaminohydroxyphosphoribosylaminopyrimidine deaminase activity"/>
    <property type="evidence" value="ECO:0007669"/>
    <property type="project" value="UniProtKB-EC"/>
</dbReference>
<dbReference type="InterPro" id="IPR024072">
    <property type="entry name" value="DHFR-like_dom_sf"/>
</dbReference>
<evidence type="ECO:0000256" key="5">
    <source>
        <dbReference type="ARBA" id="ARBA00007417"/>
    </source>
</evidence>
<evidence type="ECO:0000259" key="19">
    <source>
        <dbReference type="PROSITE" id="PS51747"/>
    </source>
</evidence>
<dbReference type="PROSITE" id="PS51747">
    <property type="entry name" value="CYT_DCMP_DEAMINASES_2"/>
    <property type="match status" value="1"/>
</dbReference>
<comment type="similarity">
    <text evidence="4 15">In the N-terminal section; belongs to the cytidine and deoxycytidylate deaminase family.</text>
</comment>
<feature type="binding site" evidence="17">
    <location>
        <position position="222"/>
    </location>
    <ligand>
        <name>NADP(+)</name>
        <dbReference type="ChEBI" id="CHEBI:58349"/>
    </ligand>
</feature>
<feature type="binding site" evidence="18">
    <location>
        <position position="85"/>
    </location>
    <ligand>
        <name>Zn(2+)</name>
        <dbReference type="ChEBI" id="CHEBI:29105"/>
        <note>catalytic</note>
    </ligand>
</feature>
<evidence type="ECO:0000313" key="20">
    <source>
        <dbReference type="EMBL" id="AEQ21602.1"/>
    </source>
</evidence>
<comment type="pathway">
    <text evidence="3 15">Cofactor biosynthesis; riboflavin biosynthesis; 5-amino-6-(D-ribitylamino)uracil from GTP: step 3/4.</text>
</comment>
<feature type="binding site" evidence="18">
    <location>
        <position position="51"/>
    </location>
    <ligand>
        <name>Zn(2+)</name>
        <dbReference type="ChEBI" id="CHEBI:29105"/>
        <note>catalytic</note>
    </ligand>
</feature>
<keyword evidence="6 15" id="KW-0686">Riboflavin biosynthesis</keyword>
<dbReference type="InterPro" id="IPR050765">
    <property type="entry name" value="Riboflavin_Biosynth_HTPR"/>
</dbReference>
<dbReference type="InterPro" id="IPR011549">
    <property type="entry name" value="RibD_C"/>
</dbReference>
<evidence type="ECO:0000256" key="17">
    <source>
        <dbReference type="PIRSR" id="PIRSR006769-2"/>
    </source>
</evidence>
<dbReference type="NCBIfam" id="TIGR00227">
    <property type="entry name" value="ribD_Cterm"/>
    <property type="match status" value="1"/>
</dbReference>
<dbReference type="GeneID" id="92877726"/>
<dbReference type="Gene3D" id="3.40.430.10">
    <property type="entry name" value="Dihydrofolate Reductase, subunit A"/>
    <property type="match status" value="1"/>
</dbReference>
<evidence type="ECO:0000256" key="8">
    <source>
        <dbReference type="ARBA" id="ARBA00022801"/>
    </source>
</evidence>
<feature type="domain" description="CMP/dCMP-type deaminase" evidence="19">
    <location>
        <begin position="1"/>
        <end position="116"/>
    </location>
</feature>
<evidence type="ECO:0000256" key="6">
    <source>
        <dbReference type="ARBA" id="ARBA00022619"/>
    </source>
</evidence>
<dbReference type="UniPathway" id="UPA00275">
    <property type="reaction ID" value="UER00401"/>
</dbReference>
<evidence type="ECO:0000256" key="4">
    <source>
        <dbReference type="ARBA" id="ARBA00005259"/>
    </source>
</evidence>
<dbReference type="Pfam" id="PF01872">
    <property type="entry name" value="RibD_C"/>
    <property type="match status" value="1"/>
</dbReference>
<evidence type="ECO:0000256" key="9">
    <source>
        <dbReference type="ARBA" id="ARBA00022833"/>
    </source>
</evidence>
<dbReference type="InterPro" id="IPR016193">
    <property type="entry name" value="Cytidine_deaminase-like"/>
</dbReference>
<dbReference type="SUPFAM" id="SSF53927">
    <property type="entry name" value="Cytidine deaminase-like"/>
    <property type="match status" value="1"/>
</dbReference>
<evidence type="ECO:0000256" key="13">
    <source>
        <dbReference type="ARBA" id="ARBA00049861"/>
    </source>
</evidence>
<evidence type="ECO:0000256" key="2">
    <source>
        <dbReference type="ARBA" id="ARBA00004882"/>
    </source>
</evidence>
<keyword evidence="8 15" id="KW-0378">Hydrolase</keyword>
<dbReference type="PIRSF" id="PIRSF006769">
    <property type="entry name" value="RibD"/>
    <property type="match status" value="1"/>
</dbReference>
<keyword evidence="7 15" id="KW-0479">Metal-binding</keyword>
<dbReference type="NCBIfam" id="TIGR00326">
    <property type="entry name" value="eubact_ribD"/>
    <property type="match status" value="1"/>
</dbReference>
<comment type="cofactor">
    <cofactor evidence="15 18">
        <name>Zn(2+)</name>
        <dbReference type="ChEBI" id="CHEBI:29105"/>
    </cofactor>
    <text evidence="15 18">Binds 1 zinc ion.</text>
</comment>
<evidence type="ECO:0000256" key="14">
    <source>
        <dbReference type="ARBA" id="ARBA00049886"/>
    </source>
</evidence>
<evidence type="ECO:0000256" key="7">
    <source>
        <dbReference type="ARBA" id="ARBA00022723"/>
    </source>
</evidence>
<organism evidence="20 21">
    <name type="scientific">Acidaminococcus intestini (strain RyC-MR95)</name>
    <dbReference type="NCBI Taxonomy" id="568816"/>
    <lineage>
        <taxon>Bacteria</taxon>
        <taxon>Bacillati</taxon>
        <taxon>Bacillota</taxon>
        <taxon>Negativicutes</taxon>
        <taxon>Acidaminococcales</taxon>
        <taxon>Acidaminococcaceae</taxon>
        <taxon>Acidaminococcus</taxon>
    </lineage>
</organism>
<keyword evidence="9 15" id="KW-0862">Zinc</keyword>
<feature type="binding site" evidence="17">
    <location>
        <position position="169"/>
    </location>
    <ligand>
        <name>NADP(+)</name>
        <dbReference type="ChEBI" id="CHEBI:58349"/>
    </ligand>
</feature>
<keyword evidence="10 15" id="KW-0521">NADP</keyword>
<keyword evidence="12" id="KW-0511">Multifunctional enzyme</keyword>
<sequence length="366" mass="39161">MTDEEYMQMALDLAEKARGATSPNPLVGCVIVSPDGHVVGKGYHHKAGEPHAEINAMDDAGEKTAGATAYVTLEPCSHYGRTGPCCEALIKAGIKKVVAAATDPNPRVSGRGFRRLEEAGVEVVSGVLADKAYRQNEIFMHYMKTGRPFVALKYAMTLDGKIATVSGDSKWITGVKARTYAHRLRSWYDAILVGRETVAQDDPSLTVRLVEGKNPLRIILDSKASLPLERKVFTDGAADTLLVVTPQALQEKVRAFADLPGVSVLTAAERDGHVDLSDLLQQLAKKDVTSVLVEGGSDIHGAFFDAGLVERVYAFIAPSLIGGNKSRPAIGGQGASTMEQKVTLQEVTTLPLEPDLLVTGLTRKGV</sequence>
<dbReference type="InParanoid" id="G4Q8H3"/>
<dbReference type="FunFam" id="3.40.140.10:FF:000025">
    <property type="entry name" value="Riboflavin biosynthesis protein RibD"/>
    <property type="match status" value="1"/>
</dbReference>
<dbReference type="eggNOG" id="COG1985">
    <property type="taxonomic scope" value="Bacteria"/>
</dbReference>
<dbReference type="InterPro" id="IPR004794">
    <property type="entry name" value="Eubact_RibD"/>
</dbReference>
<evidence type="ECO:0000256" key="18">
    <source>
        <dbReference type="PIRSR" id="PIRSR006769-3"/>
    </source>
</evidence>
<dbReference type="PANTHER" id="PTHR38011">
    <property type="entry name" value="DIHYDROFOLATE REDUCTASE FAMILY PROTEIN (AFU_ORTHOLOGUE AFUA_8G06820)"/>
    <property type="match status" value="1"/>
</dbReference>
<keyword evidence="21" id="KW-1185">Reference proteome</keyword>
<dbReference type="Pfam" id="PF00383">
    <property type="entry name" value="dCMP_cyt_deam_1"/>
    <property type="match status" value="1"/>
</dbReference>
<evidence type="ECO:0000256" key="1">
    <source>
        <dbReference type="ARBA" id="ARBA00002151"/>
    </source>
</evidence>